<sequence length="47" mass="5142">MAKNARGLDRPDDYKRYAGSNKGYNSQAGQVGNAIPQSEKPSRTSKQ</sequence>
<dbReference type="EMBL" id="JBHUEM010000024">
    <property type="protein sequence ID" value="MFD1737792.1"/>
    <property type="molecule type" value="Genomic_DNA"/>
</dbReference>
<evidence type="ECO:0000313" key="2">
    <source>
        <dbReference type="EMBL" id="MFD1737792.1"/>
    </source>
</evidence>
<protein>
    <recommendedName>
        <fullName evidence="4">YuzL family protein</fullName>
    </recommendedName>
</protein>
<evidence type="ECO:0008006" key="4">
    <source>
        <dbReference type="Google" id="ProtNLM"/>
    </source>
</evidence>
<dbReference type="RefSeq" id="WP_377929012.1">
    <property type="nucleotide sequence ID" value="NZ_JBHUEM010000024.1"/>
</dbReference>
<accession>A0ABW4LRU1</accession>
<feature type="region of interest" description="Disordered" evidence="1">
    <location>
        <begin position="1"/>
        <end position="47"/>
    </location>
</feature>
<organism evidence="2 3">
    <name type="scientific">Bacillus salitolerans</name>
    <dbReference type="NCBI Taxonomy" id="1437434"/>
    <lineage>
        <taxon>Bacteria</taxon>
        <taxon>Bacillati</taxon>
        <taxon>Bacillota</taxon>
        <taxon>Bacilli</taxon>
        <taxon>Bacillales</taxon>
        <taxon>Bacillaceae</taxon>
        <taxon>Bacillus</taxon>
    </lineage>
</organism>
<proteinExistence type="predicted"/>
<keyword evidence="3" id="KW-1185">Reference proteome</keyword>
<evidence type="ECO:0000256" key="1">
    <source>
        <dbReference type="SAM" id="MobiDB-lite"/>
    </source>
</evidence>
<evidence type="ECO:0000313" key="3">
    <source>
        <dbReference type="Proteomes" id="UP001597214"/>
    </source>
</evidence>
<reference evidence="3" key="1">
    <citation type="journal article" date="2019" name="Int. J. Syst. Evol. Microbiol.">
        <title>The Global Catalogue of Microorganisms (GCM) 10K type strain sequencing project: providing services to taxonomists for standard genome sequencing and annotation.</title>
        <authorList>
            <consortium name="The Broad Institute Genomics Platform"/>
            <consortium name="The Broad Institute Genome Sequencing Center for Infectious Disease"/>
            <person name="Wu L."/>
            <person name="Ma J."/>
        </authorList>
    </citation>
    <scope>NUCLEOTIDE SEQUENCE [LARGE SCALE GENOMIC DNA]</scope>
    <source>
        <strain evidence="3">CCUG 49339</strain>
    </source>
</reference>
<feature type="compositionally biased region" description="Basic and acidic residues" evidence="1">
    <location>
        <begin position="1"/>
        <end position="16"/>
    </location>
</feature>
<comment type="caution">
    <text evidence="2">The sequence shown here is derived from an EMBL/GenBank/DDBJ whole genome shotgun (WGS) entry which is preliminary data.</text>
</comment>
<gene>
    <name evidence="2" type="ORF">ACFSCX_14745</name>
</gene>
<dbReference type="Proteomes" id="UP001597214">
    <property type="component" value="Unassembled WGS sequence"/>
</dbReference>
<name>A0ABW4LRU1_9BACI</name>